<keyword evidence="1" id="KW-0732">Signal</keyword>
<dbReference type="AlphaFoldDB" id="A0AAD9JYT3"/>
<evidence type="ECO:0000313" key="3">
    <source>
        <dbReference type="Proteomes" id="UP001208570"/>
    </source>
</evidence>
<dbReference type="EMBL" id="JAODUP010000107">
    <property type="protein sequence ID" value="KAK2161958.1"/>
    <property type="molecule type" value="Genomic_DNA"/>
</dbReference>
<feature type="signal peptide" evidence="1">
    <location>
        <begin position="1"/>
        <end position="26"/>
    </location>
</feature>
<proteinExistence type="predicted"/>
<reference evidence="2" key="1">
    <citation type="journal article" date="2023" name="Mol. Biol. Evol.">
        <title>Third-Generation Sequencing Reveals the Adaptive Role of the Epigenome in Three Deep-Sea Polychaetes.</title>
        <authorList>
            <person name="Perez M."/>
            <person name="Aroh O."/>
            <person name="Sun Y."/>
            <person name="Lan Y."/>
            <person name="Juniper S.K."/>
            <person name="Young C.R."/>
            <person name="Angers B."/>
            <person name="Qian P.Y."/>
        </authorList>
    </citation>
    <scope>NUCLEOTIDE SEQUENCE</scope>
    <source>
        <strain evidence="2">P08H-3</strain>
    </source>
</reference>
<keyword evidence="3" id="KW-1185">Reference proteome</keyword>
<gene>
    <name evidence="2" type="ORF">LSH36_107g08053</name>
</gene>
<comment type="caution">
    <text evidence="2">The sequence shown here is derived from an EMBL/GenBank/DDBJ whole genome shotgun (WGS) entry which is preliminary data.</text>
</comment>
<evidence type="ECO:0000313" key="2">
    <source>
        <dbReference type="EMBL" id="KAK2161958.1"/>
    </source>
</evidence>
<name>A0AAD9JYT3_9ANNE</name>
<evidence type="ECO:0000256" key="1">
    <source>
        <dbReference type="SAM" id="SignalP"/>
    </source>
</evidence>
<dbReference type="Proteomes" id="UP001208570">
    <property type="component" value="Unassembled WGS sequence"/>
</dbReference>
<feature type="chain" id="PRO_5042152059" evidence="1">
    <location>
        <begin position="27"/>
        <end position="142"/>
    </location>
</feature>
<organism evidence="2 3">
    <name type="scientific">Paralvinella palmiformis</name>
    <dbReference type="NCBI Taxonomy" id="53620"/>
    <lineage>
        <taxon>Eukaryota</taxon>
        <taxon>Metazoa</taxon>
        <taxon>Spiralia</taxon>
        <taxon>Lophotrochozoa</taxon>
        <taxon>Annelida</taxon>
        <taxon>Polychaeta</taxon>
        <taxon>Sedentaria</taxon>
        <taxon>Canalipalpata</taxon>
        <taxon>Terebellida</taxon>
        <taxon>Terebelliformia</taxon>
        <taxon>Alvinellidae</taxon>
        <taxon>Paralvinella</taxon>
    </lineage>
</organism>
<accession>A0AAD9JYT3</accession>
<sequence>MVRVIERTTAGTIAVLLSSLWQMAASSLIKTTGGCSTVRLSGTSSHQKIEGVYTRLSNGCYDGHNVYYNADVQGYLYYFRLASGESTWAFGAHSCSRMGYVMVITEQLYPESVTGDWLEAGEVMQWHRNEGISVDCHNEGTS</sequence>
<protein>
    <submittedName>
        <fullName evidence="2">Uncharacterized protein</fullName>
    </submittedName>
</protein>